<accession>A0A543PYG8</accession>
<organism evidence="1 2">
    <name type="scientific">Acidithiobacillus thiooxidans ATCC 19377</name>
    <dbReference type="NCBI Taxonomy" id="637390"/>
    <lineage>
        <taxon>Bacteria</taxon>
        <taxon>Pseudomonadati</taxon>
        <taxon>Pseudomonadota</taxon>
        <taxon>Acidithiobacillia</taxon>
        <taxon>Acidithiobacillales</taxon>
        <taxon>Acidithiobacillaceae</taxon>
        <taxon>Acidithiobacillus</taxon>
    </lineage>
</organism>
<gene>
    <name evidence="1" type="ORF">DLNHIDIE_03543</name>
</gene>
<proteinExistence type="predicted"/>
<dbReference type="RefSeq" id="WP_142090293.1">
    <property type="nucleotide sequence ID" value="NZ_SZUV01000016.1"/>
</dbReference>
<name>A0A543PYG8_ACITH</name>
<dbReference type="AlphaFoldDB" id="A0A543PYG8"/>
<reference evidence="1 2" key="1">
    <citation type="submission" date="2019-03" db="EMBL/GenBank/DDBJ databases">
        <title>New insights into Acidothiobacillus thiooxidans sulfur metabolism through coupled gene expression, solution geochemistry, microscopy and spectroscopy analyses.</title>
        <authorList>
            <person name="Camacho D."/>
            <person name="Frazao R."/>
            <person name="Fouillen A."/>
            <person name="Nanci A."/>
            <person name="Lang B.F."/>
            <person name="Apte S.C."/>
            <person name="Baron C."/>
            <person name="Warren L.A."/>
        </authorList>
    </citation>
    <scope>NUCLEOTIDE SEQUENCE [LARGE SCALE GENOMIC DNA]</scope>
    <source>
        <strain evidence="1 2">ATCC 19377</strain>
    </source>
</reference>
<protein>
    <submittedName>
        <fullName evidence="1">Uncharacterized protein</fullName>
    </submittedName>
</protein>
<sequence>MLWLIPVTLWSHLLSSPRHSSLLHMNHNHLMLVAGAKRRFPSNGITPSARYRAYESSNINAFSGLAHAPADNWILSLRAGQTPEGQWQHPVSIAQLFSKLAFAHAKYDILAPSLKVLSLTRSMGSKKWNKAHDTPGLSKLLNITAQVNGIILPVAAYENRPSEYTPVVRFLSTIIRKKFPHVAIIAELPAPDSSDFWNVSQQSWLKDIQTTRHLVDGYALFQSRPDYSSYSWTSPSLIISGIRVADETKQLSSQSNA</sequence>
<dbReference type="Proteomes" id="UP000315403">
    <property type="component" value="Unassembled WGS sequence"/>
</dbReference>
<evidence type="ECO:0000313" key="2">
    <source>
        <dbReference type="Proteomes" id="UP000315403"/>
    </source>
</evidence>
<dbReference type="EMBL" id="SZUV01000016">
    <property type="protein sequence ID" value="TQN49137.1"/>
    <property type="molecule type" value="Genomic_DNA"/>
</dbReference>
<comment type="caution">
    <text evidence="1">The sequence shown here is derived from an EMBL/GenBank/DDBJ whole genome shotgun (WGS) entry which is preliminary data.</text>
</comment>
<evidence type="ECO:0000313" key="1">
    <source>
        <dbReference type="EMBL" id="TQN49137.1"/>
    </source>
</evidence>